<dbReference type="EMBL" id="MSIE01000049">
    <property type="protein sequence ID" value="OLF14761.1"/>
    <property type="molecule type" value="Genomic_DNA"/>
</dbReference>
<dbReference type="InterPro" id="IPR055235">
    <property type="entry name" value="ASD1_cat"/>
</dbReference>
<evidence type="ECO:0000256" key="3">
    <source>
        <dbReference type="ARBA" id="ARBA00011165"/>
    </source>
</evidence>
<dbReference type="GO" id="GO:0046373">
    <property type="term" value="P:L-arabinose metabolic process"/>
    <property type="evidence" value="ECO:0007669"/>
    <property type="project" value="InterPro"/>
</dbReference>
<name>A0A1Q8CK83_9PSEU</name>
<dbReference type="SUPFAM" id="SSF51011">
    <property type="entry name" value="Glycosyl hydrolase domain"/>
    <property type="match status" value="1"/>
</dbReference>
<evidence type="ECO:0000313" key="9">
    <source>
        <dbReference type="EMBL" id="OLF14761.1"/>
    </source>
</evidence>
<dbReference type="SUPFAM" id="SSF51445">
    <property type="entry name" value="(Trans)glycosidases"/>
    <property type="match status" value="1"/>
</dbReference>
<evidence type="ECO:0000256" key="5">
    <source>
        <dbReference type="ARBA" id="ARBA00022801"/>
    </source>
</evidence>
<dbReference type="Pfam" id="PF22848">
    <property type="entry name" value="ASD1_dom"/>
    <property type="match status" value="1"/>
</dbReference>
<dbReference type="InterPro" id="IPR017853">
    <property type="entry name" value="GH"/>
</dbReference>
<protein>
    <recommendedName>
        <fullName evidence="4">non-reducing end alpha-L-arabinofuranosidase</fullName>
        <ecNumber evidence="4">3.2.1.55</ecNumber>
    </recommendedName>
</protein>
<dbReference type="PANTHER" id="PTHR43576:SF3">
    <property type="entry name" value="ALPHA-L-ARABINOFURANOSIDASE C"/>
    <property type="match status" value="1"/>
</dbReference>
<comment type="catalytic activity">
    <reaction evidence="1">
        <text>Hydrolysis of terminal non-reducing alpha-L-arabinofuranoside residues in alpha-L-arabinosides.</text>
        <dbReference type="EC" id="3.2.1.55"/>
    </reaction>
</comment>
<dbReference type="PANTHER" id="PTHR43576">
    <property type="entry name" value="ALPHA-L-ARABINOFURANOSIDASE C-RELATED"/>
    <property type="match status" value="1"/>
</dbReference>
<reference evidence="9 10" key="1">
    <citation type="submission" date="2016-12" db="EMBL/GenBank/DDBJ databases">
        <title>The draft genome sequence of Actinophytocola sp. 11-183.</title>
        <authorList>
            <person name="Wang W."/>
            <person name="Yuan L."/>
        </authorList>
    </citation>
    <scope>NUCLEOTIDE SEQUENCE [LARGE SCALE GENOMIC DNA]</scope>
    <source>
        <strain evidence="9 10">11-183</strain>
    </source>
</reference>
<proteinExistence type="inferred from homology"/>
<dbReference type="InterPro" id="IPR013780">
    <property type="entry name" value="Glyco_hydro_b"/>
</dbReference>
<sequence>MQHAALTIDPAFRIAEVDPRLFGSFVEHMGRCVYTGIFEPGHATADDEGFRGDVAELVRELAPPILRYPGGNFVSGYNWEDGIGPRESRPRTLDLAWRSYETNQVGVDEFTKWARRMGSEPMMAVNLGTRGIDAARNLVEYANHPGGSYWSDLRRRNGTSEPHGIALWCLGNEMDGPWQLGHKTAAEYARLAAETARAMRRVDPSIELVACGSSHQRMPTFGDWEATVLRETYDLVDYVSLHGYYEQRGDDRGSFLASGVNMDRFIESVIATCDHVRGAGQHRKRVNLAFDEWNVWYLGKFAGEENLDWSERPRLIEDQYSVVDAVVVGSLLISLLRHADRVKIACLAQLVNVIAPIRSEPDGPAWRQTTFHPYALTSRHGRGSVLRVEPTGPTYETSWMGEVPVVDATAVHDEETGTVTVFAVNRDQHEPVALDIDLRSLPNLTTGEHTALFDDDPDATNTAAQPDRVTPTRLADVKATEGTITAVLPALSWNMLRFDSR</sequence>
<evidence type="ECO:0000256" key="2">
    <source>
        <dbReference type="ARBA" id="ARBA00007186"/>
    </source>
</evidence>
<dbReference type="Gene3D" id="2.60.40.1180">
    <property type="entry name" value="Golgi alpha-mannosidase II"/>
    <property type="match status" value="1"/>
</dbReference>
<comment type="similarity">
    <text evidence="2">Belongs to the glycosyl hydrolase 51 family.</text>
</comment>
<dbReference type="GO" id="GO:0000272">
    <property type="term" value="P:polysaccharide catabolic process"/>
    <property type="evidence" value="ECO:0007669"/>
    <property type="project" value="TreeGrafter"/>
</dbReference>
<dbReference type="OrthoDB" id="9758333at2"/>
<keyword evidence="6" id="KW-0119">Carbohydrate metabolism</keyword>
<comment type="caution">
    <text evidence="9">The sequence shown here is derived from an EMBL/GenBank/DDBJ whole genome shotgun (WGS) entry which is preliminary data.</text>
</comment>
<organism evidence="9 10">
    <name type="scientific">Actinophytocola xanthii</name>
    <dbReference type="NCBI Taxonomy" id="1912961"/>
    <lineage>
        <taxon>Bacteria</taxon>
        <taxon>Bacillati</taxon>
        <taxon>Actinomycetota</taxon>
        <taxon>Actinomycetes</taxon>
        <taxon>Pseudonocardiales</taxon>
        <taxon>Pseudonocardiaceae</taxon>
    </lineage>
</organism>
<accession>A0A1Q8CK83</accession>
<dbReference type="AlphaFoldDB" id="A0A1Q8CK83"/>
<dbReference type="SMART" id="SM00813">
    <property type="entry name" value="Alpha-L-AF_C"/>
    <property type="match status" value="1"/>
</dbReference>
<evidence type="ECO:0000256" key="6">
    <source>
        <dbReference type="ARBA" id="ARBA00023277"/>
    </source>
</evidence>
<dbReference type="RefSeq" id="WP_075128278.1">
    <property type="nucleotide sequence ID" value="NZ_MSIE01000049.1"/>
</dbReference>
<dbReference type="Gene3D" id="3.20.20.80">
    <property type="entry name" value="Glycosidases"/>
    <property type="match status" value="1"/>
</dbReference>
<dbReference type="GO" id="GO:0046556">
    <property type="term" value="F:alpha-L-arabinofuranosidase activity"/>
    <property type="evidence" value="ECO:0007669"/>
    <property type="project" value="UniProtKB-EC"/>
</dbReference>
<dbReference type="EC" id="3.2.1.55" evidence="4"/>
<dbReference type="Proteomes" id="UP000185596">
    <property type="component" value="Unassembled WGS sequence"/>
</dbReference>
<keyword evidence="5" id="KW-0378">Hydrolase</keyword>
<evidence type="ECO:0000256" key="4">
    <source>
        <dbReference type="ARBA" id="ARBA00012670"/>
    </source>
</evidence>
<keyword evidence="7" id="KW-0326">Glycosidase</keyword>
<dbReference type="Pfam" id="PF06964">
    <property type="entry name" value="Alpha-L-AF_C"/>
    <property type="match status" value="1"/>
</dbReference>
<comment type="subunit">
    <text evidence="3">Homohexamer; trimer of dimers.</text>
</comment>
<evidence type="ECO:0000259" key="8">
    <source>
        <dbReference type="SMART" id="SM00813"/>
    </source>
</evidence>
<gene>
    <name evidence="9" type="ORF">BU204_25470</name>
</gene>
<dbReference type="InterPro" id="IPR010720">
    <property type="entry name" value="Alpha-L-AF_C"/>
</dbReference>
<dbReference type="STRING" id="1912961.BU204_25470"/>
<evidence type="ECO:0000313" key="10">
    <source>
        <dbReference type="Proteomes" id="UP000185596"/>
    </source>
</evidence>
<keyword evidence="10" id="KW-1185">Reference proteome</keyword>
<evidence type="ECO:0000256" key="1">
    <source>
        <dbReference type="ARBA" id="ARBA00001462"/>
    </source>
</evidence>
<evidence type="ECO:0000256" key="7">
    <source>
        <dbReference type="ARBA" id="ARBA00023295"/>
    </source>
</evidence>
<feature type="domain" description="Alpha-L-arabinofuranosidase C-terminal" evidence="8">
    <location>
        <begin position="291"/>
        <end position="492"/>
    </location>
</feature>